<dbReference type="EMBL" id="FWWU01000010">
    <property type="protein sequence ID" value="SMB97198.1"/>
    <property type="molecule type" value="Genomic_DNA"/>
</dbReference>
<proteinExistence type="predicted"/>
<keyword evidence="3" id="KW-1185">Reference proteome</keyword>
<feature type="signal peptide" evidence="1">
    <location>
        <begin position="1"/>
        <end position="22"/>
    </location>
</feature>
<feature type="chain" id="PRO_5010733529" description="Parallel beta-helix repeat (Two copies)" evidence="1">
    <location>
        <begin position="23"/>
        <end position="428"/>
    </location>
</feature>
<dbReference type="OrthoDB" id="66670at2"/>
<gene>
    <name evidence="2" type="ORF">SAMN00790413_06409</name>
</gene>
<dbReference type="AlphaFoldDB" id="A0A1W1VV13"/>
<protein>
    <recommendedName>
        <fullName evidence="4">Parallel beta-helix repeat (Two copies)</fullName>
    </recommendedName>
</protein>
<dbReference type="STRING" id="695939.SAMN00790413_06409"/>
<dbReference type="RefSeq" id="WP_084051224.1">
    <property type="nucleotide sequence ID" value="NZ_FWWU01000010.1"/>
</dbReference>
<evidence type="ECO:0000256" key="1">
    <source>
        <dbReference type="SAM" id="SignalP"/>
    </source>
</evidence>
<dbReference type="InterPro" id="IPR011050">
    <property type="entry name" value="Pectin_lyase_fold/virulence"/>
</dbReference>
<evidence type="ECO:0008006" key="4">
    <source>
        <dbReference type="Google" id="ProtNLM"/>
    </source>
</evidence>
<name>A0A1W1VV13_9DEIO</name>
<dbReference type="Gene3D" id="2.160.20.10">
    <property type="entry name" value="Single-stranded right-handed beta-helix, Pectin lyase-like"/>
    <property type="match status" value="1"/>
</dbReference>
<accession>A0A1W1VV13</accession>
<sequence>MQKLVWLLPFAFIATCNQTVLAASTSNNASAAGRSFYVDCTAGKDAAEGTTAAAPLRTLAQVNALKLLPGDHVLLKRGCTFAGPLVARSSGTASAPIRYTSYGAGTNPAVQLTTDAEAVLASGNHLVFNGLSVTSARPSVPSTAGKCSKTPVGWRVGFEVAGQYNTVQNSSASGFTAGIHLSAGNNKVLHNKLTNNNVMKKNTAGVFDDDSGAWGVLVNSDNNEIAGNTFGGNWACSEDYGKDGASVELYEASSNNIHDNVSTEDPFFTELGGTPKTPSKNNTFAYNTYAPVKSGGAMIVLRGTKSKWGGNPGTVFHHNVGYMVDMGIICSDGCGPSILKAYDNVLWQRDTASGLVPAAKMTPMWADAPFTEYNNVFWKKGGRPYVSIDNGKLSATDRIADPLFVNALALDFTRQPATALLASAPVRR</sequence>
<dbReference type="SUPFAM" id="SSF51126">
    <property type="entry name" value="Pectin lyase-like"/>
    <property type="match status" value="1"/>
</dbReference>
<dbReference type="InterPro" id="IPR012334">
    <property type="entry name" value="Pectin_lyas_fold"/>
</dbReference>
<evidence type="ECO:0000313" key="3">
    <source>
        <dbReference type="Proteomes" id="UP000192582"/>
    </source>
</evidence>
<reference evidence="2 3" key="1">
    <citation type="submission" date="2017-04" db="EMBL/GenBank/DDBJ databases">
        <authorList>
            <person name="Afonso C.L."/>
            <person name="Miller P.J."/>
            <person name="Scott M.A."/>
            <person name="Spackman E."/>
            <person name="Goraichik I."/>
            <person name="Dimitrov K.M."/>
            <person name="Suarez D.L."/>
            <person name="Swayne D.E."/>
        </authorList>
    </citation>
    <scope>NUCLEOTIDE SEQUENCE [LARGE SCALE GENOMIC DNA]</scope>
    <source>
        <strain evidence="2 3">KR-140</strain>
    </source>
</reference>
<organism evidence="2 3">
    <name type="scientific">Deinococcus hopiensis KR-140</name>
    <dbReference type="NCBI Taxonomy" id="695939"/>
    <lineage>
        <taxon>Bacteria</taxon>
        <taxon>Thermotogati</taxon>
        <taxon>Deinococcota</taxon>
        <taxon>Deinococci</taxon>
        <taxon>Deinococcales</taxon>
        <taxon>Deinococcaceae</taxon>
        <taxon>Deinococcus</taxon>
    </lineage>
</organism>
<evidence type="ECO:0000313" key="2">
    <source>
        <dbReference type="EMBL" id="SMB97198.1"/>
    </source>
</evidence>
<dbReference type="Proteomes" id="UP000192582">
    <property type="component" value="Unassembled WGS sequence"/>
</dbReference>
<keyword evidence="1" id="KW-0732">Signal</keyword>